<feature type="compositionally biased region" description="Low complexity" evidence="7">
    <location>
        <begin position="444"/>
        <end position="460"/>
    </location>
</feature>
<dbReference type="PRINTS" id="PR00704">
    <property type="entry name" value="CALPAIN"/>
</dbReference>
<dbReference type="Pfam" id="PF01067">
    <property type="entry name" value="Calpain_III"/>
    <property type="match status" value="2"/>
</dbReference>
<keyword evidence="2" id="KW-0645">Protease</keyword>
<dbReference type="PROSITE" id="PS50203">
    <property type="entry name" value="CALPAIN_CAT"/>
    <property type="match status" value="2"/>
</dbReference>
<dbReference type="SUPFAM" id="SSF54001">
    <property type="entry name" value="Cysteine proteinases"/>
    <property type="match status" value="2"/>
</dbReference>
<dbReference type="Pfam" id="PF00648">
    <property type="entry name" value="Peptidase_C2"/>
    <property type="match status" value="2"/>
</dbReference>
<evidence type="ECO:0000256" key="1">
    <source>
        <dbReference type="ARBA" id="ARBA00007623"/>
    </source>
</evidence>
<comment type="caution">
    <text evidence="9">The sequence shown here is derived from an EMBL/GenBank/DDBJ whole genome shotgun (WGS) entry which is preliminary data.</text>
</comment>
<gene>
    <name evidence="9" type="ORF">KFE25_002758</name>
</gene>
<dbReference type="PANTHER" id="PTHR10183">
    <property type="entry name" value="CALPAIN"/>
    <property type="match status" value="1"/>
</dbReference>
<dbReference type="InterPro" id="IPR038765">
    <property type="entry name" value="Papain-like_cys_pep_sf"/>
</dbReference>
<name>A0A8J5XID1_DIALT</name>
<dbReference type="EMBL" id="JAGTXO010000010">
    <property type="protein sequence ID" value="KAG8465451.1"/>
    <property type="molecule type" value="Genomic_DNA"/>
</dbReference>
<feature type="region of interest" description="Disordered" evidence="7">
    <location>
        <begin position="166"/>
        <end position="252"/>
    </location>
</feature>
<dbReference type="SMART" id="SM00720">
    <property type="entry name" value="calpain_III"/>
    <property type="match status" value="3"/>
</dbReference>
<keyword evidence="3" id="KW-0378">Hydrolase</keyword>
<keyword evidence="4" id="KW-0788">Thiol protease</keyword>
<evidence type="ECO:0000259" key="8">
    <source>
        <dbReference type="PROSITE" id="PS50203"/>
    </source>
</evidence>
<dbReference type="GO" id="GO:0004198">
    <property type="term" value="F:calcium-dependent cysteine-type endopeptidase activity"/>
    <property type="evidence" value="ECO:0007669"/>
    <property type="project" value="InterPro"/>
</dbReference>
<evidence type="ECO:0000313" key="9">
    <source>
        <dbReference type="EMBL" id="KAG8465451.1"/>
    </source>
</evidence>
<dbReference type="GO" id="GO:0006508">
    <property type="term" value="P:proteolysis"/>
    <property type="evidence" value="ECO:0007669"/>
    <property type="project" value="UniProtKB-KW"/>
</dbReference>
<feature type="region of interest" description="Disordered" evidence="7">
    <location>
        <begin position="2105"/>
        <end position="2140"/>
    </location>
</feature>
<evidence type="ECO:0000256" key="2">
    <source>
        <dbReference type="ARBA" id="ARBA00022670"/>
    </source>
</evidence>
<feature type="compositionally biased region" description="Low complexity" evidence="7">
    <location>
        <begin position="201"/>
        <end position="223"/>
    </location>
</feature>
<proteinExistence type="inferred from homology"/>
<dbReference type="CDD" id="cd00044">
    <property type="entry name" value="CysPc"/>
    <property type="match status" value="1"/>
</dbReference>
<feature type="coiled-coil region" evidence="6">
    <location>
        <begin position="1327"/>
        <end position="1361"/>
    </location>
</feature>
<dbReference type="InterPro" id="IPR022684">
    <property type="entry name" value="Calpain_cysteine_protease"/>
</dbReference>
<accession>A0A8J5XID1</accession>
<feature type="domain" description="Calpain catalytic" evidence="8">
    <location>
        <begin position="549"/>
        <end position="912"/>
    </location>
</feature>
<evidence type="ECO:0000256" key="7">
    <source>
        <dbReference type="SAM" id="MobiDB-lite"/>
    </source>
</evidence>
<dbReference type="Gene3D" id="2.60.120.380">
    <property type="match status" value="4"/>
</dbReference>
<organism evidence="9 10">
    <name type="scientific">Diacronema lutheri</name>
    <name type="common">Unicellular marine alga</name>
    <name type="synonym">Monochrysis lutheri</name>
    <dbReference type="NCBI Taxonomy" id="2081491"/>
    <lineage>
        <taxon>Eukaryota</taxon>
        <taxon>Haptista</taxon>
        <taxon>Haptophyta</taxon>
        <taxon>Pavlovophyceae</taxon>
        <taxon>Pavlovales</taxon>
        <taxon>Pavlovaceae</taxon>
        <taxon>Diacronema</taxon>
    </lineage>
</organism>
<protein>
    <recommendedName>
        <fullName evidence="8">Calpain catalytic domain-containing protein</fullName>
    </recommendedName>
</protein>
<comment type="similarity">
    <text evidence="1">Belongs to the peptidase C2 family.</text>
</comment>
<feature type="region of interest" description="Disordered" evidence="7">
    <location>
        <begin position="407"/>
        <end position="460"/>
    </location>
</feature>
<dbReference type="InterPro" id="IPR022683">
    <property type="entry name" value="Calpain_III"/>
</dbReference>
<evidence type="ECO:0000313" key="10">
    <source>
        <dbReference type="Proteomes" id="UP000751190"/>
    </source>
</evidence>
<dbReference type="InterPro" id="IPR036213">
    <property type="entry name" value="Calpain_III_sf"/>
</dbReference>
<evidence type="ECO:0000256" key="3">
    <source>
        <dbReference type="ARBA" id="ARBA00022801"/>
    </source>
</evidence>
<dbReference type="SMART" id="SM00230">
    <property type="entry name" value="CysPc"/>
    <property type="match status" value="1"/>
</dbReference>
<dbReference type="InterPro" id="IPR001300">
    <property type="entry name" value="Peptidase_C2_calpain_cat"/>
</dbReference>
<evidence type="ECO:0000256" key="4">
    <source>
        <dbReference type="ARBA" id="ARBA00022807"/>
    </source>
</evidence>
<dbReference type="SUPFAM" id="SSF49758">
    <property type="entry name" value="Calpain large subunit, middle domain (domain III)"/>
    <property type="match status" value="5"/>
</dbReference>
<feature type="compositionally biased region" description="Pro residues" evidence="7">
    <location>
        <begin position="2106"/>
        <end position="2120"/>
    </location>
</feature>
<feature type="region of interest" description="Disordered" evidence="7">
    <location>
        <begin position="47"/>
        <end position="103"/>
    </location>
</feature>
<dbReference type="InterPro" id="IPR022682">
    <property type="entry name" value="Calpain_domain_III"/>
</dbReference>
<dbReference type="Proteomes" id="UP000751190">
    <property type="component" value="Unassembled WGS sequence"/>
</dbReference>
<reference evidence="9" key="1">
    <citation type="submission" date="2021-05" db="EMBL/GenBank/DDBJ databases">
        <title>The genome of the haptophyte Pavlova lutheri (Diacronema luteri, Pavlovales) - a model for lipid biosynthesis in eukaryotic algae.</title>
        <authorList>
            <person name="Hulatt C.J."/>
            <person name="Posewitz M.C."/>
        </authorList>
    </citation>
    <scope>NUCLEOTIDE SEQUENCE</scope>
    <source>
        <strain evidence="9">NIVA-4/92</strain>
    </source>
</reference>
<feature type="compositionally biased region" description="Low complexity" evidence="7">
    <location>
        <begin position="166"/>
        <end position="185"/>
    </location>
</feature>
<dbReference type="Gene3D" id="3.90.70.10">
    <property type="entry name" value="Cysteine proteinases"/>
    <property type="match status" value="2"/>
</dbReference>
<comment type="caution">
    <text evidence="5">Lacks conserved residue(s) required for the propagation of feature annotation.</text>
</comment>
<evidence type="ECO:0000256" key="5">
    <source>
        <dbReference type="PROSITE-ProRule" id="PRU00239"/>
    </source>
</evidence>
<evidence type="ECO:0000256" key="6">
    <source>
        <dbReference type="SAM" id="Coils"/>
    </source>
</evidence>
<feature type="domain" description="Calpain catalytic" evidence="8">
    <location>
        <begin position="1419"/>
        <end position="1726"/>
    </location>
</feature>
<feature type="compositionally biased region" description="Pro residues" evidence="7">
    <location>
        <begin position="186"/>
        <end position="200"/>
    </location>
</feature>
<dbReference type="OrthoDB" id="424753at2759"/>
<keyword evidence="10" id="KW-1185">Reference proteome</keyword>
<dbReference type="OMA" id="REDICAQ"/>
<keyword evidence="6" id="KW-0175">Coiled coil</keyword>
<feature type="region of interest" description="Disordered" evidence="7">
    <location>
        <begin position="1"/>
        <end position="34"/>
    </location>
</feature>
<dbReference type="PANTHER" id="PTHR10183:SF379">
    <property type="entry name" value="CALPAIN-5"/>
    <property type="match status" value="1"/>
</dbReference>
<sequence>MSSAGGDTPSEAGRSGAPIGPPKPLFQPAAQLPTLGRSSAALGPIAAPAAASGRAPAAGSSQPATSSRIGAGPTALPAAPLARPTGALASSPAVAPALSTAAAAPANPTVGANVAPGGAPVVAPMTAAAASLAPTFGLTPTPAPAPSAPAPLASAPAALAPLAPARTPAAPTAPAMPPTASVPTKPAEPAPVPSPRPAAPSAPALGPAAPAAPTAPPSVAAPTTGDARPEPPAPAPAARPSALPLSKPTAPTLPEPALAWRVEGEWIVGQTAGGNPEHESWVSNEQYQLHPHSDGDTEFKIVLRQELPYGTRPEGAEPICFFIVDAIDDRRKRRVIDPKKGDPFRLIKVSGVRTRVELKARTALARAPLPYLLVPCTHRPNVPGTYTLEVTADKPFVLHGPLPVRAGEPGNAKRFTPTAPPPRAPPAGARRLGLADDDDGVDGEAGAPRAPARARGGNARGVDGAAMLASDRGAGYTSGGNGSAAATTTTTTTTTAAHVAPLGVSASRGGARAAPAPDPVGADGDAAAEVDAAVRAALEAHAAARKPLPFEDARLPPSSSTLYGLSGSAAQTAGSGLQPPAQLTWLRPARFASARASLFGAAAANEPVGTMVPSPHFENRWLLATISAVGTAPRRELLSRVLAPASYAQPDAGIAAVRLWTGEAWEVVIVDDLFPCAHNRCAVGCSADPTALWVSVVEKAFVKRFAKSYDALAAVGDVAAALVALTGGVAETVTMRGAESHADLASGALWARLLARVAEGALLVARTADADTVAFAPAGGGGGGLFAPPVAPGAMSADGLLPGSFYTVQDCQTVMGEQLVCLRNLWGIDEWRGHYSDSDAAGWSRVVDGGKSLASVLAGRTSQPVPFAPARAARAQTAAGAVGVGEARAAVAGADGIFWMSFSDFAARFDQLVDGRPLGGAGGGAGVRAGEAPAAWPRVLLNGRWDAQSRGGSLERSSWRVNPQFRLAVHRPMRLVIKLAPTGALPDAIAAPRHAGAPRARVGWALLRAMTGTQRKVALAPSDILKTAEAVLAPLSAGAAAEIELAPTNGAFGYVLVAYCEDDSAPTAADLPALSFALSAFASLPAGAVAPGGALGGAPSRADWSLAPIEPGDDWHAVTCAGQWEGATAGGCPNPTNQATWLLNPHFSIAVSRSTRVQLLLDVPQPAGQPPIAVGALLLSGRAGGGRKKVLTREDICAQTGYQRVSALSAECLLEPSAEPYWLLASTFEPGVRGTFALTLYSDSEMMVLAVSGGGAVYRGARAAGASPLNLAPNQPLPPLAQSRANLAALPTAASTAIVPAGAPAHPAAAAAGAADAAAPAQPDVATRALKQALDMKEARIAELERRLSQSSAAMATAAVEAEAEAQGPRPTMLDPPPTADEMWPHVVKLGQGVTEAQKAAMRAELRAIEAKCRETGAKWEDPRFHASDVSLPPGLSSRVGQVTWLRPEQIAQGARLWVSEWEIAGVTQGALNDRHFISAANIVASNPELIHRVFLDTSLAESCGCYVFRFHGTDSWDVVTIDDRLPCGPDNKPLFARCPEDTIFWLPLLEKAYAKFVGGYDRLDKGGTVMEALEDLTGSTGDKLLLTAEEHRARLPGGARPDELWSQLLLWLHSGYVIGCQFNVKHASMDASTATAADVAAMGIEPNRAYAVLTGGQMMGERLLRLRAPSHETEWRGDWSDKSDKWTMRMRQMLNYREDESDGTFWISWDDFVRHFNKVYAMRMLDDMWTKVVCRGTWAGLSAGGATNFPTWRHNPQWVLRPRREAMRMFATLTQLNAPPRPGDDDSRREGYANAIGLYVFRGNPPPDDGRRKLYLADEDELIAMREPAYKRTISLEFTVEPSDAPYVIMPCTFEPGCEGQFSLTIHCDDLDDDGVPDFDLLPVGPPRDWFSATVAHAWKGDLAGGARVHDTWRNNPQFYLIPSARSRVFIFLDLPSASADGAAPADDSPPIQLCVARGDGMVKMTQVGAGNLCAESEFFRDDGLSLELSLGKASRKAPYVIIPCTRSPGEESRFSISVYSEHPFEFASFEGSGKFPLCTTCQALCPQLGSSAGGPLDLLLDRLSDMEGRFVKLEKTRYWEKIPLLKAGGTPLEGVYGVNGISRPAPPPAEPAPMPRAGPSPALDGKKKKVRSSFCTIL</sequence>
<feature type="compositionally biased region" description="Low complexity" evidence="7">
    <location>
        <begin position="238"/>
        <end position="252"/>
    </location>
</feature>